<organism evidence="1 2">
    <name type="scientific">Dermatophagoides pteronyssinus</name>
    <name type="common">European house dust mite</name>
    <dbReference type="NCBI Taxonomy" id="6956"/>
    <lineage>
        <taxon>Eukaryota</taxon>
        <taxon>Metazoa</taxon>
        <taxon>Ecdysozoa</taxon>
        <taxon>Arthropoda</taxon>
        <taxon>Chelicerata</taxon>
        <taxon>Arachnida</taxon>
        <taxon>Acari</taxon>
        <taxon>Acariformes</taxon>
        <taxon>Sarcoptiformes</taxon>
        <taxon>Astigmata</taxon>
        <taxon>Psoroptidia</taxon>
        <taxon>Analgoidea</taxon>
        <taxon>Pyroglyphidae</taxon>
        <taxon>Dermatophagoidinae</taxon>
        <taxon>Dermatophagoides</taxon>
    </lineage>
</organism>
<dbReference type="Proteomes" id="UP000887458">
    <property type="component" value="Unassembled WGS sequence"/>
</dbReference>
<protein>
    <submittedName>
        <fullName evidence="1">Uncharacterized protein</fullName>
    </submittedName>
</protein>
<reference evidence="1 2" key="1">
    <citation type="journal article" date="2018" name="J. Allergy Clin. Immunol.">
        <title>High-quality assembly of Dermatophagoides pteronyssinus genome and transcriptome reveals a wide range of novel allergens.</title>
        <authorList>
            <person name="Liu X.Y."/>
            <person name="Yang K.Y."/>
            <person name="Wang M.Q."/>
            <person name="Kwok J.S."/>
            <person name="Zeng X."/>
            <person name="Yang Z."/>
            <person name="Xiao X.J."/>
            <person name="Lau C.P."/>
            <person name="Li Y."/>
            <person name="Huang Z.M."/>
            <person name="Ba J.G."/>
            <person name="Yim A.K."/>
            <person name="Ouyang C.Y."/>
            <person name="Ngai S.M."/>
            <person name="Chan T.F."/>
            <person name="Leung E.L."/>
            <person name="Liu L."/>
            <person name="Liu Z.G."/>
            <person name="Tsui S.K."/>
        </authorList>
    </citation>
    <scope>NUCLEOTIDE SEQUENCE [LARGE SCALE GENOMIC DNA]</scope>
    <source>
        <strain evidence="1">Derp</strain>
    </source>
</reference>
<evidence type="ECO:0000313" key="2">
    <source>
        <dbReference type="Proteomes" id="UP000887458"/>
    </source>
</evidence>
<dbReference type="EMBL" id="NJHN03000095">
    <property type="protein sequence ID" value="KAH9415645.1"/>
    <property type="molecule type" value="Genomic_DNA"/>
</dbReference>
<proteinExistence type="predicted"/>
<name>A0ABQ8IZE6_DERPT</name>
<sequence length="60" mass="6972">MIQNNDCPDVNPSSASFTSSLFCLHQRYRYWTCHFWRRIISGEISLDSTTNGIDSILLIF</sequence>
<comment type="caution">
    <text evidence="1">The sequence shown here is derived from an EMBL/GenBank/DDBJ whole genome shotgun (WGS) entry which is preliminary data.</text>
</comment>
<keyword evidence="2" id="KW-1185">Reference proteome</keyword>
<reference evidence="1 2" key="2">
    <citation type="journal article" date="2022" name="Mol. Biol. Evol.">
        <title>Comparative Genomics Reveals Insights into the Divergent Evolution of Astigmatic Mites and Household Pest Adaptations.</title>
        <authorList>
            <person name="Xiong Q."/>
            <person name="Wan A.T."/>
            <person name="Liu X."/>
            <person name="Fung C.S."/>
            <person name="Xiao X."/>
            <person name="Malainual N."/>
            <person name="Hou J."/>
            <person name="Wang L."/>
            <person name="Wang M."/>
            <person name="Yang K.Y."/>
            <person name="Cui Y."/>
            <person name="Leung E.L."/>
            <person name="Nong W."/>
            <person name="Shin S.K."/>
            <person name="Au S.W."/>
            <person name="Jeong K.Y."/>
            <person name="Chew F.T."/>
            <person name="Hui J.H."/>
            <person name="Leung T.F."/>
            <person name="Tungtrongchitr A."/>
            <person name="Zhong N."/>
            <person name="Liu Z."/>
            <person name="Tsui S.K."/>
        </authorList>
    </citation>
    <scope>NUCLEOTIDE SEQUENCE [LARGE SCALE GENOMIC DNA]</scope>
    <source>
        <strain evidence="1">Derp</strain>
    </source>
</reference>
<accession>A0ABQ8IZE6</accession>
<gene>
    <name evidence="1" type="ORF">DERP_000134</name>
</gene>
<evidence type="ECO:0000313" key="1">
    <source>
        <dbReference type="EMBL" id="KAH9415645.1"/>
    </source>
</evidence>